<feature type="compositionally biased region" description="Basic and acidic residues" evidence="1">
    <location>
        <begin position="60"/>
        <end position="84"/>
    </location>
</feature>
<evidence type="ECO:0000313" key="3">
    <source>
        <dbReference type="Proteomes" id="UP000256645"/>
    </source>
</evidence>
<sequence>MLSLKPPERYIHDDRRTKGQLPRDVRSIWSIPNLERDGAHPPSLAHTQDGQHIAAPEDMFQEHDGEEGRQPVGNDVEKVLHHGTEVVAAGHGGNQEDDAAGQGPDQPGDDQEMVADRLHVQAKRVDVGDDHRHDREGENGLDELAEPDHAGPVSMEDLPGQTTDTRTLVGGREHVVVSDSRHERRSQNLDEELRHEEARERPDENLEGLPVFPHIDAVVSSNRGPTWSGPDNRGAKREHVRDFRRARAHGDVLEVLCAKAGNDAEANQHDHPRVPLPLMNLFIPEHANNDGDQADNQDGHAHGQLCIADIVQNLGPGNRVHHGPPDLVRKVEKGNDLSGIPPERVARENHRSQPELWTHRGHQGRRDRADDVEEQEAEEGVPPTESEETWSKGSKSQGCLRYASVLVSGGFGLQLTVPTLADMKRENKSLGLWLVRSSEGTRSIPPSSAPEVRIHCRTLTPHEVALPASLTLPMVVS</sequence>
<dbReference type="Proteomes" id="UP000256645">
    <property type="component" value="Unassembled WGS sequence"/>
</dbReference>
<organism evidence="2 3">
    <name type="scientific">Coleophoma cylindrospora</name>
    <dbReference type="NCBI Taxonomy" id="1849047"/>
    <lineage>
        <taxon>Eukaryota</taxon>
        <taxon>Fungi</taxon>
        <taxon>Dikarya</taxon>
        <taxon>Ascomycota</taxon>
        <taxon>Pezizomycotina</taxon>
        <taxon>Leotiomycetes</taxon>
        <taxon>Helotiales</taxon>
        <taxon>Dermateaceae</taxon>
        <taxon>Coleophoma</taxon>
    </lineage>
</organism>
<dbReference type="AlphaFoldDB" id="A0A3D8R281"/>
<evidence type="ECO:0000256" key="1">
    <source>
        <dbReference type="SAM" id="MobiDB-lite"/>
    </source>
</evidence>
<feature type="compositionally biased region" description="Basic and acidic residues" evidence="1">
    <location>
        <begin position="323"/>
        <end position="335"/>
    </location>
</feature>
<feature type="region of interest" description="Disordered" evidence="1">
    <location>
        <begin position="220"/>
        <end position="239"/>
    </location>
</feature>
<dbReference type="EMBL" id="PDLM01000010">
    <property type="protein sequence ID" value="RDW68139.1"/>
    <property type="molecule type" value="Genomic_DNA"/>
</dbReference>
<feature type="compositionally biased region" description="Basic and acidic residues" evidence="1">
    <location>
        <begin position="344"/>
        <end position="353"/>
    </location>
</feature>
<gene>
    <name evidence="2" type="ORF">BP6252_09535</name>
</gene>
<protein>
    <submittedName>
        <fullName evidence="2">Uncharacterized protein</fullName>
    </submittedName>
</protein>
<accession>A0A3D8R281</accession>
<comment type="caution">
    <text evidence="2">The sequence shown here is derived from an EMBL/GenBank/DDBJ whole genome shotgun (WGS) entry which is preliminary data.</text>
</comment>
<keyword evidence="3" id="KW-1185">Reference proteome</keyword>
<feature type="compositionally biased region" description="Basic and acidic residues" evidence="1">
    <location>
        <begin position="123"/>
        <end position="138"/>
    </location>
</feature>
<feature type="compositionally biased region" description="Basic and acidic residues" evidence="1">
    <location>
        <begin position="176"/>
        <end position="204"/>
    </location>
</feature>
<feature type="region of interest" description="Disordered" evidence="1">
    <location>
        <begin position="1"/>
        <end position="20"/>
    </location>
</feature>
<proteinExistence type="predicted"/>
<feature type="region of interest" description="Disordered" evidence="1">
    <location>
        <begin position="123"/>
        <end position="164"/>
    </location>
</feature>
<feature type="region of interest" description="Disordered" evidence="1">
    <location>
        <begin position="316"/>
        <end position="394"/>
    </location>
</feature>
<feature type="region of interest" description="Disordered" evidence="1">
    <location>
        <begin position="176"/>
        <end position="208"/>
    </location>
</feature>
<name>A0A3D8R281_9HELO</name>
<feature type="compositionally biased region" description="Acidic residues" evidence="1">
    <location>
        <begin position="370"/>
        <end position="379"/>
    </location>
</feature>
<feature type="region of interest" description="Disordered" evidence="1">
    <location>
        <begin position="33"/>
        <end position="111"/>
    </location>
</feature>
<reference evidence="2 3" key="1">
    <citation type="journal article" date="2018" name="IMA Fungus">
        <title>IMA Genome-F 9: Draft genome sequence of Annulohypoxylon stygium, Aspergillus mulundensis, Berkeleyomyces basicola (syn. Thielaviopsis basicola), Ceratocystis smalleyi, two Cercospora beticola strains, Coleophoma cylindrospora, Fusarium fracticaudum, Phialophora cf. hyalina, and Morchella septimelata.</title>
        <authorList>
            <person name="Wingfield B.D."/>
            <person name="Bills G.F."/>
            <person name="Dong Y."/>
            <person name="Huang W."/>
            <person name="Nel W.J."/>
            <person name="Swalarsk-Parry B.S."/>
            <person name="Vaghefi N."/>
            <person name="Wilken P.M."/>
            <person name="An Z."/>
            <person name="de Beer Z.W."/>
            <person name="De Vos L."/>
            <person name="Chen L."/>
            <person name="Duong T.A."/>
            <person name="Gao Y."/>
            <person name="Hammerbacher A."/>
            <person name="Kikkert J.R."/>
            <person name="Li Y."/>
            <person name="Li H."/>
            <person name="Li K."/>
            <person name="Li Q."/>
            <person name="Liu X."/>
            <person name="Ma X."/>
            <person name="Naidoo K."/>
            <person name="Pethybridge S.J."/>
            <person name="Sun J."/>
            <person name="Steenkamp E.T."/>
            <person name="van der Nest M.A."/>
            <person name="van Wyk S."/>
            <person name="Wingfield M.J."/>
            <person name="Xiong C."/>
            <person name="Yue Q."/>
            <person name="Zhang X."/>
        </authorList>
    </citation>
    <scope>NUCLEOTIDE SEQUENCE [LARGE SCALE GENOMIC DNA]</scope>
    <source>
        <strain evidence="2 3">BP6252</strain>
    </source>
</reference>
<evidence type="ECO:0000313" key="2">
    <source>
        <dbReference type="EMBL" id="RDW68139.1"/>
    </source>
</evidence>